<evidence type="ECO:0000313" key="1">
    <source>
        <dbReference type="EMBL" id="NYB73571.1"/>
    </source>
</evidence>
<dbReference type="PANTHER" id="PTHR46658:SF1">
    <property type="entry name" value="CYS OR MET METABOLISM PYRIDOXAL-PHOSPHATE-DEPENDENT ENZYME"/>
    <property type="match status" value="1"/>
</dbReference>
<organism evidence="1 2">
    <name type="scientific">Sedimentibacter hydroxybenzoicus DSM 7310</name>
    <dbReference type="NCBI Taxonomy" id="1123245"/>
    <lineage>
        <taxon>Bacteria</taxon>
        <taxon>Bacillati</taxon>
        <taxon>Bacillota</taxon>
        <taxon>Tissierellia</taxon>
        <taxon>Sedimentibacter</taxon>
    </lineage>
</organism>
<dbReference type="Gene3D" id="3.40.640.10">
    <property type="entry name" value="Type I PLP-dependent aspartate aminotransferase-like (Major domain)"/>
    <property type="match status" value="1"/>
</dbReference>
<dbReference type="InterPro" id="IPR015424">
    <property type="entry name" value="PyrdxlP-dep_Trfase"/>
</dbReference>
<dbReference type="InterPro" id="IPR015421">
    <property type="entry name" value="PyrdxlP-dep_Trfase_major"/>
</dbReference>
<reference evidence="1" key="1">
    <citation type="submission" date="2020-07" db="EMBL/GenBank/DDBJ databases">
        <title>Genomic analysis of a strain of Sedimentibacter Hydroxybenzoicus DSM7310.</title>
        <authorList>
            <person name="Ma S."/>
        </authorList>
    </citation>
    <scope>NUCLEOTIDE SEQUENCE</scope>
    <source>
        <strain evidence="1">DSM 7310</strain>
    </source>
</reference>
<dbReference type="AlphaFoldDB" id="A0A974BIP8"/>
<protein>
    <submittedName>
        <fullName evidence="1">Methionine gamma-lyase family protein</fullName>
    </submittedName>
</protein>
<proteinExistence type="predicted"/>
<dbReference type="SUPFAM" id="SSF53383">
    <property type="entry name" value="PLP-dependent transferases"/>
    <property type="match status" value="1"/>
</dbReference>
<name>A0A974BIP8_SEDHY</name>
<dbReference type="PANTHER" id="PTHR46658">
    <property type="entry name" value="CYS OR MET METABOLISM PYRIDOXAL-PHOSPHATE-DEPENDENT ENZYME"/>
    <property type="match status" value="1"/>
</dbReference>
<evidence type="ECO:0000313" key="2">
    <source>
        <dbReference type="Proteomes" id="UP000611629"/>
    </source>
</evidence>
<gene>
    <name evidence="1" type="ORF">HZF24_05395</name>
</gene>
<sequence>MSTEDILCKQFGISRTVFNYVTNIEKDIKEKYFEKIDKVREYNQYKVISAMQEHKLDYTHFYWNTGYGYDDAGREKAEKIFASVFHTEDALVRPSIASGTHALYLTLSSLLKHEDEVIAISGRPYDTMLTVIGEEGNEPCNLKEMGVIYKEIPLIDNDIDSESAIKAITAKTKLLMIQRSTGYSFRPALSLSKIKNAVEKIREAYPDIYIMVDNCYGEFIEEIEPSDIGADVVVGSLIKNPGGGIALSGGYVAGKKVIIDRIANRLTAPGVGKEIGLTYGTTRNTLQGLFFAPHIVSEALKGALLFGGVFSSLGFEITPTLEDDRSDIIQAIKFNNKDMVIRICEAIQASSPVDAHVSPVPWDMPGYTNEVIMASGAFVSGSSIELSADAPMRPPYIAYIQGGLFYDHAKLGVMLSLEKMMEFDEIKNKINLI</sequence>
<dbReference type="EMBL" id="JACBNQ010000003">
    <property type="protein sequence ID" value="NYB73571.1"/>
    <property type="molecule type" value="Genomic_DNA"/>
</dbReference>
<comment type="caution">
    <text evidence="1">The sequence shown here is derived from an EMBL/GenBank/DDBJ whole genome shotgun (WGS) entry which is preliminary data.</text>
</comment>
<dbReference type="Gene3D" id="3.90.1150.60">
    <property type="entry name" value="Methioning gamme-lyase, C-terminal domain"/>
    <property type="match status" value="1"/>
</dbReference>
<dbReference type="Pfam" id="PF06838">
    <property type="entry name" value="Met_gamma_lyase"/>
    <property type="match status" value="1"/>
</dbReference>
<accession>A0A974BIP8</accession>
<dbReference type="Proteomes" id="UP000611629">
    <property type="component" value="Unassembled WGS sequence"/>
</dbReference>
<keyword evidence="2" id="KW-1185">Reference proteome</keyword>
<dbReference type="RefSeq" id="WP_179237259.1">
    <property type="nucleotide sequence ID" value="NZ_JACBNQ010000003.1"/>
</dbReference>
<dbReference type="InterPro" id="IPR009651">
    <property type="entry name" value="Met_g_lyase_put"/>
</dbReference>